<reference evidence="1" key="1">
    <citation type="journal article" date="2015" name="Nature">
        <title>Complex archaea that bridge the gap between prokaryotes and eukaryotes.</title>
        <authorList>
            <person name="Spang A."/>
            <person name="Saw J.H."/>
            <person name="Jorgensen S.L."/>
            <person name="Zaremba-Niedzwiedzka K."/>
            <person name="Martijn J."/>
            <person name="Lind A.E."/>
            <person name="van Eijk R."/>
            <person name="Schleper C."/>
            <person name="Guy L."/>
            <person name="Ettema T.J."/>
        </authorList>
    </citation>
    <scope>NUCLEOTIDE SEQUENCE</scope>
</reference>
<dbReference type="EMBL" id="LAZR01000095">
    <property type="protein sequence ID" value="KKN92292.1"/>
    <property type="molecule type" value="Genomic_DNA"/>
</dbReference>
<proteinExistence type="predicted"/>
<gene>
    <name evidence="1" type="ORF">LCGC14_0207830</name>
</gene>
<accession>A0A0F9UXS5</accession>
<sequence>MRHKPIEIGEAMHLLGLNKNMSSKDKGKKLTPSQVARCRKEFFVEGTTLKALATHYKVSGVTMHNVVRRKGAYDTG</sequence>
<dbReference type="AlphaFoldDB" id="A0A0F9UXS5"/>
<name>A0A0F9UXS5_9ZZZZ</name>
<protein>
    <submittedName>
        <fullName evidence="1">Uncharacterized protein</fullName>
    </submittedName>
</protein>
<evidence type="ECO:0000313" key="1">
    <source>
        <dbReference type="EMBL" id="KKN92292.1"/>
    </source>
</evidence>
<organism evidence="1">
    <name type="scientific">marine sediment metagenome</name>
    <dbReference type="NCBI Taxonomy" id="412755"/>
    <lineage>
        <taxon>unclassified sequences</taxon>
        <taxon>metagenomes</taxon>
        <taxon>ecological metagenomes</taxon>
    </lineage>
</organism>
<comment type="caution">
    <text evidence="1">The sequence shown here is derived from an EMBL/GenBank/DDBJ whole genome shotgun (WGS) entry which is preliminary data.</text>
</comment>